<dbReference type="EC" id="1.14.11.-" evidence="9"/>
<feature type="region of interest" description="Disordered" evidence="10">
    <location>
        <begin position="408"/>
        <end position="489"/>
    </location>
</feature>
<dbReference type="InterPro" id="IPR039994">
    <property type="entry name" value="NO66-like"/>
</dbReference>
<keyword evidence="4 9" id="KW-0408">Iron</keyword>
<feature type="compositionally biased region" description="Basic residues" evidence="10">
    <location>
        <begin position="7"/>
        <end position="27"/>
    </location>
</feature>
<dbReference type="InterPro" id="IPR003347">
    <property type="entry name" value="JmjC_dom"/>
</dbReference>
<feature type="compositionally biased region" description="Polar residues" evidence="10">
    <location>
        <begin position="84"/>
        <end position="95"/>
    </location>
</feature>
<gene>
    <name evidence="12" type="ORF">BRAFLDRAFT_123630</name>
</gene>
<comment type="cofactor">
    <cofactor evidence="9">
        <name>Fe(2+)</name>
        <dbReference type="ChEBI" id="CHEBI:29033"/>
    </cofactor>
    <text evidence="9">Binds 1 Fe(2+) ion per subunit.</text>
</comment>
<comment type="catalytic activity">
    <reaction evidence="7">
        <text>L-histidyl-[ribosomal protein uL15] + 2-oxoglutarate + O2 = (3S)-3-hydroxy-L-histidyl-[ribosomal protein uL15] + succinate + CO2</text>
        <dbReference type="Rhea" id="RHEA:54024"/>
        <dbReference type="Rhea" id="RHEA-COMP:13760"/>
        <dbReference type="Rhea" id="RHEA-COMP:13761"/>
        <dbReference type="ChEBI" id="CHEBI:15379"/>
        <dbReference type="ChEBI" id="CHEBI:16526"/>
        <dbReference type="ChEBI" id="CHEBI:16810"/>
        <dbReference type="ChEBI" id="CHEBI:29979"/>
        <dbReference type="ChEBI" id="CHEBI:30031"/>
        <dbReference type="ChEBI" id="CHEBI:138021"/>
    </reaction>
</comment>
<dbReference type="Gene3D" id="2.60.120.650">
    <property type="entry name" value="Cupin"/>
    <property type="match status" value="1"/>
</dbReference>
<comment type="subcellular location">
    <subcellularLocation>
        <location evidence="1">Nucleus</location>
        <location evidence="1">Nucleolus</location>
    </subcellularLocation>
</comment>
<evidence type="ECO:0000256" key="7">
    <source>
        <dbReference type="ARBA" id="ARBA00047687"/>
    </source>
</evidence>
<keyword evidence="3 9" id="KW-0479">Metal-binding</keyword>
<feature type="compositionally biased region" description="Polar residues" evidence="10">
    <location>
        <begin position="115"/>
        <end position="125"/>
    </location>
</feature>
<feature type="domain" description="JmjC" evidence="11">
    <location>
        <begin position="277"/>
        <end position="369"/>
    </location>
</feature>
<dbReference type="GO" id="GO:0005730">
    <property type="term" value="C:nucleolus"/>
    <property type="evidence" value="ECO:0007669"/>
    <property type="project" value="UniProtKB-SubCell"/>
</dbReference>
<keyword evidence="9" id="KW-0223">Dioxygenase</keyword>
<accession>C3ZLE4</accession>
<dbReference type="PANTHER" id="PTHR13096">
    <property type="entry name" value="MINA53 MYC INDUCED NUCLEAR ANTIGEN"/>
    <property type="match status" value="1"/>
</dbReference>
<proteinExistence type="inferred from homology"/>
<organism>
    <name type="scientific">Branchiostoma floridae</name>
    <name type="common">Florida lancelet</name>
    <name type="synonym">Amphioxus</name>
    <dbReference type="NCBI Taxonomy" id="7739"/>
    <lineage>
        <taxon>Eukaryota</taxon>
        <taxon>Metazoa</taxon>
        <taxon>Chordata</taxon>
        <taxon>Cephalochordata</taxon>
        <taxon>Leptocardii</taxon>
        <taxon>Amphioxiformes</taxon>
        <taxon>Branchiostomatidae</taxon>
        <taxon>Branchiostoma</taxon>
    </lineage>
</organism>
<feature type="compositionally biased region" description="Basic and acidic residues" evidence="10">
    <location>
        <begin position="126"/>
        <end position="145"/>
    </location>
</feature>
<dbReference type="SUPFAM" id="SSF51197">
    <property type="entry name" value="Clavaminate synthase-like"/>
    <property type="match status" value="1"/>
</dbReference>
<evidence type="ECO:0000256" key="1">
    <source>
        <dbReference type="ARBA" id="ARBA00004604"/>
    </source>
</evidence>
<keyword evidence="2" id="KW-0690">Ribosome biogenesis</keyword>
<protein>
    <recommendedName>
        <fullName evidence="9">Bifunctional lysine-specific demethylase and histidyl-hydroxylase</fullName>
        <ecNumber evidence="9">1.14.11.-</ecNumber>
    </recommendedName>
</protein>
<dbReference type="EMBL" id="GG666641">
    <property type="protein sequence ID" value="EEN46581.1"/>
    <property type="molecule type" value="Genomic_DNA"/>
</dbReference>
<name>C3ZLE4_BRAFL</name>
<evidence type="ECO:0000256" key="9">
    <source>
        <dbReference type="RuleBase" id="RU366061"/>
    </source>
</evidence>
<comment type="catalytic activity">
    <reaction evidence="8">
        <text>L-histidyl-[protein] + 2-oxoglutarate + O2 = (3S)-3-hydroxy-L-histidyl-[protein] + succinate + CO2</text>
        <dbReference type="Rhea" id="RHEA:54256"/>
        <dbReference type="Rhea" id="RHEA-COMP:9745"/>
        <dbReference type="Rhea" id="RHEA-COMP:13840"/>
        <dbReference type="ChEBI" id="CHEBI:15379"/>
        <dbReference type="ChEBI" id="CHEBI:16526"/>
        <dbReference type="ChEBI" id="CHEBI:16810"/>
        <dbReference type="ChEBI" id="CHEBI:29979"/>
        <dbReference type="ChEBI" id="CHEBI:30031"/>
        <dbReference type="ChEBI" id="CHEBI:138021"/>
        <dbReference type="EC" id="1.14.11.79"/>
    </reaction>
</comment>
<comment type="function">
    <text evidence="6">Oxygenase that can act as both a histone lysine demethylase and a ribosomal histidine hydroxylase. Is involved in the demethylation of trimethylated 'Lys-9' on histone H3 (H3K9me3), leading to an increase in ribosomal RNA expression. Also catalyzes the hydroxylation of 60S ribosomal protein L27a on 'His-39'. May play an important role in cell growth and survival. May be involved in ribosome biogenesis, most likely during the assembly process of pre-ribosomal particles.</text>
</comment>
<dbReference type="GO" id="GO:0005506">
    <property type="term" value="F:iron ion binding"/>
    <property type="evidence" value="ECO:0007669"/>
    <property type="project" value="UniProtKB-UniRule"/>
</dbReference>
<dbReference type="eggNOG" id="KOG3706">
    <property type="taxonomic scope" value="Eukaryota"/>
</dbReference>
<dbReference type="AlphaFoldDB" id="C3ZLE4"/>
<keyword evidence="9" id="KW-0805">Transcription regulation</keyword>
<feature type="region of interest" description="Disordered" evidence="10">
    <location>
        <begin position="1"/>
        <end position="159"/>
    </location>
</feature>
<dbReference type="STRING" id="7739.C3ZLE4"/>
<feature type="compositionally biased region" description="Acidic residues" evidence="10">
    <location>
        <begin position="409"/>
        <end position="479"/>
    </location>
</feature>
<dbReference type="GO" id="GO:0036139">
    <property type="term" value="F:peptidyl-histidine dioxygenase activity"/>
    <property type="evidence" value="ECO:0007669"/>
    <property type="project" value="UniProtKB-EC"/>
</dbReference>
<evidence type="ECO:0000256" key="3">
    <source>
        <dbReference type="ARBA" id="ARBA00022723"/>
    </source>
</evidence>
<evidence type="ECO:0000256" key="5">
    <source>
        <dbReference type="ARBA" id="ARBA00034314"/>
    </source>
</evidence>
<keyword evidence="9" id="KW-0539">Nucleus</keyword>
<evidence type="ECO:0000256" key="2">
    <source>
        <dbReference type="ARBA" id="ARBA00022517"/>
    </source>
</evidence>
<feature type="compositionally biased region" description="Basic residues" evidence="10">
    <location>
        <begin position="99"/>
        <end position="108"/>
    </location>
</feature>
<dbReference type="PANTHER" id="PTHR13096:SF7">
    <property type="entry name" value="RIBOSOMAL OXYGENASE 2"/>
    <property type="match status" value="1"/>
</dbReference>
<keyword evidence="9" id="KW-0804">Transcription</keyword>
<evidence type="ECO:0000259" key="11">
    <source>
        <dbReference type="Pfam" id="PF08007"/>
    </source>
</evidence>
<evidence type="ECO:0000256" key="4">
    <source>
        <dbReference type="ARBA" id="ARBA00023004"/>
    </source>
</evidence>
<evidence type="ECO:0000256" key="6">
    <source>
        <dbReference type="ARBA" id="ARBA00046256"/>
    </source>
</evidence>
<evidence type="ECO:0000313" key="12">
    <source>
        <dbReference type="EMBL" id="EEN46581.1"/>
    </source>
</evidence>
<dbReference type="Pfam" id="PF08007">
    <property type="entry name" value="JmjC_2"/>
    <property type="match status" value="1"/>
</dbReference>
<evidence type="ECO:0000256" key="8">
    <source>
        <dbReference type="ARBA" id="ARBA00049465"/>
    </source>
</evidence>
<keyword evidence="9" id="KW-0560">Oxidoreductase</keyword>
<evidence type="ECO:0000256" key="10">
    <source>
        <dbReference type="SAM" id="MobiDB-lite"/>
    </source>
</evidence>
<comment type="similarity">
    <text evidence="5">Belongs to the ROX family. MINA53 subfamily.</text>
</comment>
<dbReference type="InParanoid" id="C3ZLE4"/>
<dbReference type="Gene3D" id="3.90.930.40">
    <property type="match status" value="1"/>
</dbReference>
<dbReference type="GO" id="GO:0042254">
    <property type="term" value="P:ribosome biogenesis"/>
    <property type="evidence" value="ECO:0007669"/>
    <property type="project" value="UniProtKB-KW"/>
</dbReference>
<reference evidence="12" key="1">
    <citation type="journal article" date="2008" name="Nature">
        <title>The amphioxus genome and the evolution of the chordate karyotype.</title>
        <authorList>
            <consortium name="US DOE Joint Genome Institute (JGI-PGF)"/>
            <person name="Putnam N.H."/>
            <person name="Butts T."/>
            <person name="Ferrier D.E.K."/>
            <person name="Furlong R.F."/>
            <person name="Hellsten U."/>
            <person name="Kawashima T."/>
            <person name="Robinson-Rechavi M."/>
            <person name="Shoguchi E."/>
            <person name="Terry A."/>
            <person name="Yu J.-K."/>
            <person name="Benito-Gutierrez E.L."/>
            <person name="Dubchak I."/>
            <person name="Garcia-Fernandez J."/>
            <person name="Gibson-Brown J.J."/>
            <person name="Grigoriev I.V."/>
            <person name="Horton A.C."/>
            <person name="de Jong P.J."/>
            <person name="Jurka J."/>
            <person name="Kapitonov V.V."/>
            <person name="Kohara Y."/>
            <person name="Kuroki Y."/>
            <person name="Lindquist E."/>
            <person name="Lucas S."/>
            <person name="Osoegawa K."/>
            <person name="Pennacchio L.A."/>
            <person name="Salamov A.A."/>
            <person name="Satou Y."/>
            <person name="Sauka-Spengler T."/>
            <person name="Schmutz J."/>
            <person name="Shin-I T."/>
            <person name="Toyoda A."/>
            <person name="Bronner-Fraser M."/>
            <person name="Fujiyama A."/>
            <person name="Holland L.Z."/>
            <person name="Holland P.W.H."/>
            <person name="Satoh N."/>
            <person name="Rokhsar D.S."/>
        </authorList>
    </citation>
    <scope>NUCLEOTIDE SEQUENCE [LARGE SCALE GENOMIC DNA]</scope>
    <source>
        <strain evidence="12">S238N-H82</strain>
        <tissue evidence="12">Testes</tissue>
    </source>
</reference>
<sequence length="572" mass="65501">MKPSHVQLKRQKRRENRRKSREKKRLWNLRTESLALEKPTDTSSKSFKEETELVQETTQTFVSGNKNKREAMDQNRKKKEMNLKQPSPSNTSKTIKSPPKAKRLKDKGKHLAEKPTNNDSTTGQDSKQKNGSEKRPLSQGKEKPTLAKRLKTKKLDEKDRVSTVSGSGLTARFDFSSPQKLFESIISPVTYEQFFAEYWEKKPLIAKRNDAAVSEAYKALFSRDVLKKLLKKHDIEYIRDVNVCRYVSGKRESLNGTERATCKQIDKLFDQSKATLQFHQPQRFQDKLWQLCSLLECLFGCLVGANVYMTPPGSQGLAPHYDDVEVFILQLEGRKHWRLYTPPVDLPRDYSRDLEQDNIGQPTHDFVLEELAEPCLGSKVPSGAPPNLNSFVKMRFPGYTALCLHTAEETDDDDEDDDDDGEDDDENDEESDDDDDDEENDDDEDSDANGDKEEGEDNDNESDDDEKDDDEEEGEEADMEMSTMSEAADASDPEWVYLYHCLHNRREEHMMGSSSGQPQGLKFPAKYLPVLQKLLKMREDDRVQVKGLGLESEEDDLQVATYLWAEGLVQIC</sequence>